<dbReference type="Pfam" id="PF00085">
    <property type="entry name" value="Thioredoxin"/>
    <property type="match status" value="1"/>
</dbReference>
<dbReference type="AlphaFoldDB" id="A0A2L0VDI8"/>
<dbReference type="InterPro" id="IPR013766">
    <property type="entry name" value="Thioredoxin_domain"/>
</dbReference>
<name>A0A2L0VDI8_HETAV</name>
<keyword evidence="2" id="KW-0812">Transmembrane</keyword>
<feature type="domain" description="Thioredoxin" evidence="8">
    <location>
        <begin position="5"/>
        <end position="132"/>
    </location>
</feature>
<evidence type="ECO:0000256" key="4">
    <source>
        <dbReference type="ARBA" id="ARBA00023136"/>
    </source>
</evidence>
<evidence type="ECO:0000256" key="2">
    <source>
        <dbReference type="ARBA" id="ARBA00022692"/>
    </source>
</evidence>
<dbReference type="PROSITE" id="PS00194">
    <property type="entry name" value="THIOREDOXIN_1"/>
    <property type="match status" value="1"/>
</dbReference>
<dbReference type="InterPro" id="IPR036249">
    <property type="entry name" value="Thioredoxin-like_sf"/>
</dbReference>
<dbReference type="EMBL" id="MG525194">
    <property type="protein sequence ID" value="AVA09659.1"/>
    <property type="molecule type" value="Genomic_DNA"/>
</dbReference>
<dbReference type="PANTHER" id="PTHR46426">
    <property type="entry name" value="PROTEIN DISULFIDE-ISOMERASE TMX3"/>
    <property type="match status" value="1"/>
</dbReference>
<comment type="function">
    <text evidence="5">Probable disulfide isomerase, which participates in the folding of proteins containing disulfide bonds. May act as a dithiol oxidase. Acts as a regulator of endoplasmic reticulum-mitochondria contact sites via its ability to regulate redox signals.</text>
</comment>
<evidence type="ECO:0000256" key="6">
    <source>
        <dbReference type="SAM" id="MobiDB-lite"/>
    </source>
</evidence>
<keyword evidence="3" id="KW-1133">Transmembrane helix</keyword>
<feature type="region of interest" description="Disordered" evidence="6">
    <location>
        <begin position="431"/>
        <end position="466"/>
    </location>
</feature>
<reference evidence="9" key="1">
    <citation type="journal article" date="2018" name="Front. Plant Sci.">
        <title>Large-Scale Identification and Characterization of Heterodera avenae Putative Effectors Suppressing or Inducing Cell Death in Nicotiana benthamiana.</title>
        <authorList>
            <person name="Chen C."/>
            <person name="Chen Y."/>
            <person name="Jian H."/>
            <person name="Yang D."/>
            <person name="Dai Y."/>
            <person name="Pan L."/>
            <person name="Shi F."/>
            <person name="Yang S."/>
            <person name="Liu Q."/>
        </authorList>
    </citation>
    <scope>NUCLEOTIDE SEQUENCE</scope>
    <source>
        <strain evidence="9">Isotig10174</strain>
    </source>
</reference>
<protein>
    <submittedName>
        <fullName evidence="9">Putative effector protein</fullName>
    </submittedName>
</protein>
<evidence type="ECO:0000256" key="5">
    <source>
        <dbReference type="ARBA" id="ARBA00045246"/>
    </source>
</evidence>
<dbReference type="PROSITE" id="PS51352">
    <property type="entry name" value="THIOREDOXIN_2"/>
    <property type="match status" value="1"/>
</dbReference>
<evidence type="ECO:0000313" key="9">
    <source>
        <dbReference type="EMBL" id="AVA09659.1"/>
    </source>
</evidence>
<keyword evidence="4" id="KW-0472">Membrane</keyword>
<feature type="compositionally biased region" description="Acidic residues" evidence="6">
    <location>
        <begin position="433"/>
        <end position="444"/>
    </location>
</feature>
<accession>A0A2L0VDI8</accession>
<keyword evidence="7" id="KW-0732">Signal</keyword>
<evidence type="ECO:0000259" key="8">
    <source>
        <dbReference type="PROSITE" id="PS51352"/>
    </source>
</evidence>
<dbReference type="Gene3D" id="3.40.30.10">
    <property type="entry name" value="Glutaredoxin"/>
    <property type="match status" value="1"/>
</dbReference>
<organism evidence="9">
    <name type="scientific">Heterodera avenae</name>
    <name type="common">Cereal cyst nematode worm</name>
    <dbReference type="NCBI Taxonomy" id="34510"/>
    <lineage>
        <taxon>Eukaryota</taxon>
        <taxon>Metazoa</taxon>
        <taxon>Ecdysozoa</taxon>
        <taxon>Nematoda</taxon>
        <taxon>Chromadorea</taxon>
        <taxon>Rhabditida</taxon>
        <taxon>Tylenchina</taxon>
        <taxon>Tylenchomorpha</taxon>
        <taxon>Tylenchoidea</taxon>
        <taxon>Heteroderidae</taxon>
        <taxon>Heteroderinae</taxon>
        <taxon>Heterodera</taxon>
    </lineage>
</organism>
<feature type="compositionally biased region" description="Polar residues" evidence="6">
    <location>
        <begin position="450"/>
        <end position="459"/>
    </location>
</feature>
<dbReference type="InterPro" id="IPR017937">
    <property type="entry name" value="Thioredoxin_CS"/>
</dbReference>
<dbReference type="PANTHER" id="PTHR46426:SF1">
    <property type="entry name" value="PROTEIN DISULFIDE-ISOMERASE TMX3"/>
    <property type="match status" value="1"/>
</dbReference>
<dbReference type="SUPFAM" id="SSF52833">
    <property type="entry name" value="Thioredoxin-like"/>
    <property type="match status" value="1"/>
</dbReference>
<feature type="signal peptide" evidence="7">
    <location>
        <begin position="1"/>
        <end position="27"/>
    </location>
</feature>
<comment type="subcellular location">
    <subcellularLocation>
        <location evidence="1">Endoplasmic reticulum membrane</location>
        <topology evidence="1">Single-pass membrane protein</topology>
    </subcellularLocation>
</comment>
<dbReference type="GO" id="GO:0005789">
    <property type="term" value="C:endoplasmic reticulum membrane"/>
    <property type="evidence" value="ECO:0007669"/>
    <property type="project" value="UniProtKB-SubCell"/>
</dbReference>
<evidence type="ECO:0000256" key="7">
    <source>
        <dbReference type="SAM" id="SignalP"/>
    </source>
</evidence>
<sequence length="466" mass="53509">MVHFDSLFKPFIAFCFLCVTSSTKIHSNVVEMNERFLEVKDEGLWFVMFYAPWCAHCKKMMPVWEHMAHALADKNSPVRIGKLDCTRFSSVSSALRISGYPTIIFFRNGVQLHYEGERSKNEMAKFVEKCSGPMVGKIDTSAKFTELRQNSENEPFFVFFDPAQRAEEEKSSESELWHQFEKASEALFTEIRFFELHNRGILSEKMEELAANATKIIAVRDTDYWTIFADEKDALKKWVGQNRWPFLPQVNAANILAIADSTKKLLVLGSVHALDRLNSSTESGKFFDMIKRTSIEARTDDEIERHFQFGWLDGAQIANSVVMDTLPMPNLVVLNYSSYEYYLCEDQPMQMTVDSLLLFLHNVRQGQVVTHGGRAWITRLRRMAYEITSNVYDMFQHQPILTVCLFGVPLAFFSIITYSICSADFSVEREEIYPDEEEDDEDLPLDGLDNSSNSQNLSIDGSKKAD</sequence>
<evidence type="ECO:0000256" key="1">
    <source>
        <dbReference type="ARBA" id="ARBA00004389"/>
    </source>
</evidence>
<dbReference type="PRINTS" id="PR00421">
    <property type="entry name" value="THIOREDOXIN"/>
</dbReference>
<evidence type="ECO:0000256" key="3">
    <source>
        <dbReference type="ARBA" id="ARBA00022989"/>
    </source>
</evidence>
<dbReference type="InterPro" id="IPR052250">
    <property type="entry name" value="PDI_TMX3"/>
</dbReference>
<proteinExistence type="predicted"/>
<feature type="chain" id="PRO_5014882233" evidence="7">
    <location>
        <begin position="28"/>
        <end position="466"/>
    </location>
</feature>